<organism evidence="5">
    <name type="scientific">Mariniphaga anaerophila</name>
    <dbReference type="NCBI Taxonomy" id="1484053"/>
    <lineage>
        <taxon>Bacteria</taxon>
        <taxon>Pseudomonadati</taxon>
        <taxon>Bacteroidota</taxon>
        <taxon>Bacteroidia</taxon>
        <taxon>Marinilabiliales</taxon>
        <taxon>Prolixibacteraceae</taxon>
        <taxon>Mariniphaga</taxon>
    </lineage>
</organism>
<keyword evidence="1" id="KW-0719">Serine esterase</keyword>
<dbReference type="GO" id="GO:0052689">
    <property type="term" value="F:carboxylic ester hydrolase activity"/>
    <property type="evidence" value="ECO:0007669"/>
    <property type="project" value="UniProtKB-KW"/>
</dbReference>
<evidence type="ECO:0000256" key="2">
    <source>
        <dbReference type="ARBA" id="ARBA00022729"/>
    </source>
</evidence>
<evidence type="ECO:0000256" key="3">
    <source>
        <dbReference type="ARBA" id="ARBA00022801"/>
    </source>
</evidence>
<dbReference type="Pfam" id="PF22244">
    <property type="entry name" value="GCE_fung"/>
    <property type="match status" value="1"/>
</dbReference>
<feature type="domain" description="4-O-methyl-glucuronoyl methylesterase-like" evidence="4">
    <location>
        <begin position="227"/>
        <end position="295"/>
    </location>
</feature>
<sequence>MKKLVLLLGILFFVQPGFSQRYEFTPNYDEDKVPQFELPNPLTSFSGRKIKNTRRWERIRRPELLEFFTKNVYGKVPGNLEISKWEVVEESDNALNGKARRKQVDIVFNKNGRTLYFNVLLYLPKNVEKAPVFLGYNFYGNHTVCNDVNIRISDAWARDNESYGISNNQLTEKSRGVSKDSWQVEKIIDSGYGLATIYYGEIDPDKDDFTDGIHPFFYVDNQQRPGAAEWGSLAAWAWGLSRAMDYLEQDRDVDASKVVVFGHSRLGKTALWAGATDERFAGVISNNSGCGGAALSKRQFGETVARI</sequence>
<feature type="non-terminal residue" evidence="5">
    <location>
        <position position="307"/>
    </location>
</feature>
<dbReference type="InterPro" id="IPR029058">
    <property type="entry name" value="AB_hydrolase_fold"/>
</dbReference>
<keyword evidence="3" id="KW-0378">Hydrolase</keyword>
<dbReference type="SUPFAM" id="SSF53474">
    <property type="entry name" value="alpha/beta-Hydrolases"/>
    <property type="match status" value="1"/>
</dbReference>
<reference evidence="5" key="1">
    <citation type="journal article" date="2020" name="mSystems">
        <title>Genome- and Community-Level Interaction Insights into Carbon Utilization and Element Cycling Functions of Hydrothermarchaeota in Hydrothermal Sediment.</title>
        <authorList>
            <person name="Zhou Z."/>
            <person name="Liu Y."/>
            <person name="Xu W."/>
            <person name="Pan J."/>
            <person name="Luo Z.H."/>
            <person name="Li M."/>
        </authorList>
    </citation>
    <scope>NUCLEOTIDE SEQUENCE [LARGE SCALE GENOMIC DNA]</scope>
    <source>
        <strain evidence="5">SpSt-1217</strain>
    </source>
</reference>
<protein>
    <submittedName>
        <fullName evidence="5">Acetylxylan esterase</fullName>
    </submittedName>
</protein>
<dbReference type="InterPro" id="IPR054579">
    <property type="entry name" value="GCE-like_dom"/>
</dbReference>
<gene>
    <name evidence="5" type="ORF">ENN90_03130</name>
</gene>
<dbReference type="Gene3D" id="3.40.50.1820">
    <property type="entry name" value="alpha/beta hydrolase"/>
    <property type="match status" value="1"/>
</dbReference>
<proteinExistence type="predicted"/>
<comment type="caution">
    <text evidence="5">The sequence shown here is derived from an EMBL/GenBank/DDBJ whole genome shotgun (WGS) entry which is preliminary data.</text>
</comment>
<dbReference type="AlphaFoldDB" id="A0A831PQ28"/>
<accession>A0A831PQ28</accession>
<evidence type="ECO:0000259" key="4">
    <source>
        <dbReference type="Pfam" id="PF22244"/>
    </source>
</evidence>
<evidence type="ECO:0000256" key="1">
    <source>
        <dbReference type="ARBA" id="ARBA00022487"/>
    </source>
</evidence>
<evidence type="ECO:0000313" key="5">
    <source>
        <dbReference type="EMBL" id="HDR50601.1"/>
    </source>
</evidence>
<dbReference type="Proteomes" id="UP000886047">
    <property type="component" value="Unassembled WGS sequence"/>
</dbReference>
<name>A0A831PQ28_9BACT</name>
<keyword evidence="2" id="KW-0732">Signal</keyword>
<dbReference type="EMBL" id="DSDK01000176">
    <property type="protein sequence ID" value="HDR50601.1"/>
    <property type="molecule type" value="Genomic_DNA"/>
</dbReference>